<reference evidence="4 5" key="1">
    <citation type="submission" date="2017-06" db="EMBL/GenBank/DDBJ databases">
        <authorList>
            <person name="Kim H.J."/>
            <person name="Triplett B.A."/>
        </authorList>
    </citation>
    <scope>NUCLEOTIDE SEQUENCE [LARGE SCALE GENOMIC DNA]</scope>
    <source>
        <strain evidence="4 5">CGMCC 4.2132</strain>
    </source>
</reference>
<evidence type="ECO:0000256" key="2">
    <source>
        <dbReference type="PROSITE-ProRule" id="PRU00335"/>
    </source>
</evidence>
<evidence type="ECO:0000313" key="4">
    <source>
        <dbReference type="EMBL" id="SNT41338.1"/>
    </source>
</evidence>
<dbReference type="SUPFAM" id="SSF46689">
    <property type="entry name" value="Homeodomain-like"/>
    <property type="match status" value="1"/>
</dbReference>
<evidence type="ECO:0000256" key="1">
    <source>
        <dbReference type="ARBA" id="ARBA00023125"/>
    </source>
</evidence>
<dbReference type="InterPro" id="IPR009057">
    <property type="entry name" value="Homeodomain-like_sf"/>
</dbReference>
<organism evidence="4 5">
    <name type="scientific">Streptosporangium subroseum</name>
    <dbReference type="NCBI Taxonomy" id="106412"/>
    <lineage>
        <taxon>Bacteria</taxon>
        <taxon>Bacillati</taxon>
        <taxon>Actinomycetota</taxon>
        <taxon>Actinomycetes</taxon>
        <taxon>Streptosporangiales</taxon>
        <taxon>Streptosporangiaceae</taxon>
        <taxon>Streptosporangium</taxon>
    </lineage>
</organism>
<proteinExistence type="predicted"/>
<dbReference type="GO" id="GO:0003677">
    <property type="term" value="F:DNA binding"/>
    <property type="evidence" value="ECO:0007669"/>
    <property type="project" value="UniProtKB-UniRule"/>
</dbReference>
<keyword evidence="1 2" id="KW-0238">DNA-binding</keyword>
<dbReference type="Gene3D" id="1.10.357.10">
    <property type="entry name" value="Tetracycline Repressor, domain 2"/>
    <property type="match status" value="1"/>
</dbReference>
<dbReference type="OrthoDB" id="4726108at2"/>
<dbReference type="PANTHER" id="PTHR30328:SF54">
    <property type="entry name" value="HTH-TYPE TRANSCRIPTIONAL REPRESSOR SCO4008"/>
    <property type="match status" value="1"/>
</dbReference>
<accession>A0A239MHC0</accession>
<evidence type="ECO:0000259" key="3">
    <source>
        <dbReference type="PROSITE" id="PS50977"/>
    </source>
</evidence>
<dbReference type="GO" id="GO:0006355">
    <property type="term" value="P:regulation of DNA-templated transcription"/>
    <property type="evidence" value="ECO:0007669"/>
    <property type="project" value="UniProtKB-ARBA"/>
</dbReference>
<dbReference type="AlphaFoldDB" id="A0A239MHC0"/>
<dbReference type="PANTHER" id="PTHR30328">
    <property type="entry name" value="TRANSCRIPTIONAL REPRESSOR"/>
    <property type="match status" value="1"/>
</dbReference>
<sequence length="66" mass="7217">MGLTALNLFARRRVLNAATAEFSAHGLSGARTARIAESAKANQYMIYAYFGYKDGLFDAVLERNAT</sequence>
<protein>
    <submittedName>
        <fullName evidence="4">Transcriptional regulator, TetR family</fullName>
    </submittedName>
</protein>
<feature type="DNA-binding region" description="H-T-H motif" evidence="2">
    <location>
        <begin position="31"/>
        <end position="50"/>
    </location>
</feature>
<dbReference type="InterPro" id="IPR001647">
    <property type="entry name" value="HTH_TetR"/>
</dbReference>
<dbReference type="Pfam" id="PF00440">
    <property type="entry name" value="TetR_N"/>
    <property type="match status" value="1"/>
</dbReference>
<name>A0A239MHC0_9ACTN</name>
<dbReference type="RefSeq" id="WP_089210950.1">
    <property type="nucleotide sequence ID" value="NZ_FZOD01000040.1"/>
</dbReference>
<keyword evidence="5" id="KW-1185">Reference proteome</keyword>
<feature type="domain" description="HTH tetR-type" evidence="3">
    <location>
        <begin position="8"/>
        <end position="66"/>
    </location>
</feature>
<dbReference type="EMBL" id="FZOD01000040">
    <property type="protein sequence ID" value="SNT41338.1"/>
    <property type="molecule type" value="Genomic_DNA"/>
</dbReference>
<dbReference type="Proteomes" id="UP000198282">
    <property type="component" value="Unassembled WGS sequence"/>
</dbReference>
<gene>
    <name evidence="4" type="ORF">SAMN05216276_104074</name>
</gene>
<dbReference type="InterPro" id="IPR050109">
    <property type="entry name" value="HTH-type_TetR-like_transc_reg"/>
</dbReference>
<evidence type="ECO:0000313" key="5">
    <source>
        <dbReference type="Proteomes" id="UP000198282"/>
    </source>
</evidence>
<dbReference type="PROSITE" id="PS50977">
    <property type="entry name" value="HTH_TETR_2"/>
    <property type="match status" value="1"/>
</dbReference>